<name>A0ABQ8QBW1_9AGAR</name>
<dbReference type="InterPro" id="IPR029058">
    <property type="entry name" value="AB_hydrolase_fold"/>
</dbReference>
<dbReference type="InterPro" id="IPR013595">
    <property type="entry name" value="Pept_S33_TAP-like_C"/>
</dbReference>
<keyword evidence="3" id="KW-1133">Transmembrane helix</keyword>
<keyword evidence="3" id="KW-0812">Transmembrane</keyword>
<protein>
    <recommendedName>
        <fullName evidence="8">Alpha beta-hydrolase</fullName>
    </recommendedName>
</protein>
<dbReference type="SUPFAM" id="SSF53474">
    <property type="entry name" value="alpha/beta-Hydrolases"/>
    <property type="match status" value="1"/>
</dbReference>
<dbReference type="EMBL" id="MU790633">
    <property type="protein sequence ID" value="KAJ3995923.1"/>
    <property type="molecule type" value="Genomic_DNA"/>
</dbReference>
<feature type="domain" description="Peptidase S33 tripeptidyl aminopeptidase-like C-terminal" evidence="5">
    <location>
        <begin position="472"/>
        <end position="562"/>
    </location>
</feature>
<dbReference type="InterPro" id="IPR000073">
    <property type="entry name" value="AB_hydrolase_1"/>
</dbReference>
<dbReference type="PANTHER" id="PTHR43248:SF25">
    <property type="entry name" value="AB HYDROLASE-1 DOMAIN-CONTAINING PROTEIN-RELATED"/>
    <property type="match status" value="1"/>
</dbReference>
<keyword evidence="3" id="KW-0472">Membrane</keyword>
<comment type="similarity">
    <text evidence="1">Belongs to the peptidase S33 family.</text>
</comment>
<gene>
    <name evidence="6" type="ORF">F5050DRAFT_1823248</name>
</gene>
<evidence type="ECO:0000259" key="4">
    <source>
        <dbReference type="Pfam" id="PF00561"/>
    </source>
</evidence>
<dbReference type="Pfam" id="PF08386">
    <property type="entry name" value="Abhydrolase_4"/>
    <property type="match status" value="1"/>
</dbReference>
<dbReference type="Gene3D" id="3.40.50.1820">
    <property type="entry name" value="alpha/beta hydrolase"/>
    <property type="match status" value="1"/>
</dbReference>
<evidence type="ECO:0000256" key="2">
    <source>
        <dbReference type="ARBA" id="ARBA00022801"/>
    </source>
</evidence>
<evidence type="ECO:0000313" key="7">
    <source>
        <dbReference type="Proteomes" id="UP001163828"/>
    </source>
</evidence>
<evidence type="ECO:0000256" key="1">
    <source>
        <dbReference type="ARBA" id="ARBA00010088"/>
    </source>
</evidence>
<dbReference type="Pfam" id="PF00561">
    <property type="entry name" value="Abhydrolase_1"/>
    <property type="match status" value="1"/>
</dbReference>
<feature type="transmembrane region" description="Helical" evidence="3">
    <location>
        <begin position="21"/>
        <end position="40"/>
    </location>
</feature>
<accession>A0ABQ8QBW1</accession>
<feature type="domain" description="AB hydrolase-1" evidence="4">
    <location>
        <begin position="116"/>
        <end position="306"/>
    </location>
</feature>
<evidence type="ECO:0000259" key="5">
    <source>
        <dbReference type="Pfam" id="PF08386"/>
    </source>
</evidence>
<comment type="caution">
    <text evidence="6">The sequence shown here is derived from an EMBL/GenBank/DDBJ whole genome shotgun (WGS) entry which is preliminary data.</text>
</comment>
<evidence type="ECO:0000313" key="6">
    <source>
        <dbReference type="EMBL" id="KAJ3995923.1"/>
    </source>
</evidence>
<evidence type="ECO:0008006" key="8">
    <source>
        <dbReference type="Google" id="ProtNLM"/>
    </source>
</evidence>
<sequence>MDHVKEEASINQLVVMEISRLLKQIIIISTVVLIVIILFANTRTYLGQFYQRKASFVAPKVLTLGEIHWEECVPAVENVDCGMIIVPKDYFNAEAGTASIALARYRAQKTPRRGSVFLNPGGPGGPGSKLPITLGPALAKLIGDDWDLIGFDPRGIGSTRPTTRCFSSPLSSTAFFANTVIEQGITVSSISDLSSPLLYDELVEQHRQFLAVKEAHAELCGKVMGDELRYMGTATVVRDIDFMSKIIEGENKKINYWGISYGSILGAYLVNMLPHRIGYVVIDGIVDPVSWSNEPSHKWPINWIADAEKTYKIFLQDCSKAGPSLCPLTEYKDEHWQNLERRFEDFFDAVARKPIPVPFGNRPGVLTSGGARGLLKIALQRPLDWPKVAKVFSSALTGNATELYNLIVHPLTHDPEPYISPRLAVTCLDSPRPPSPDEFPTAEDLTKQGLKALREVSPHFGLSTGVSEPDGGCQYWAVDGPERYTGPWNATLETKMLIISNTADPITPKSSGLLVNSLMPHSSVIIIQDGPGHCSIFMPSLCTAKIQRGYFAGEMPKNGTVCPVDVATFPGEESGKHIQALSADDQELLEALKYLEANF</sequence>
<dbReference type="Proteomes" id="UP001163828">
    <property type="component" value="Unassembled WGS sequence"/>
</dbReference>
<dbReference type="InterPro" id="IPR051601">
    <property type="entry name" value="Serine_prot/Carboxylest_S33"/>
</dbReference>
<dbReference type="PANTHER" id="PTHR43248">
    <property type="entry name" value="2-SUCCINYL-6-HYDROXY-2,4-CYCLOHEXADIENE-1-CARBOXYLATE SYNTHASE"/>
    <property type="match status" value="1"/>
</dbReference>
<proteinExistence type="inferred from homology"/>
<keyword evidence="2" id="KW-0378">Hydrolase</keyword>
<evidence type="ECO:0000256" key="3">
    <source>
        <dbReference type="SAM" id="Phobius"/>
    </source>
</evidence>
<organism evidence="6 7">
    <name type="scientific">Lentinula boryana</name>
    <dbReference type="NCBI Taxonomy" id="40481"/>
    <lineage>
        <taxon>Eukaryota</taxon>
        <taxon>Fungi</taxon>
        <taxon>Dikarya</taxon>
        <taxon>Basidiomycota</taxon>
        <taxon>Agaricomycotina</taxon>
        <taxon>Agaricomycetes</taxon>
        <taxon>Agaricomycetidae</taxon>
        <taxon>Agaricales</taxon>
        <taxon>Marasmiineae</taxon>
        <taxon>Omphalotaceae</taxon>
        <taxon>Lentinula</taxon>
    </lineage>
</organism>
<reference evidence="6" key="1">
    <citation type="submission" date="2022-08" db="EMBL/GenBank/DDBJ databases">
        <authorList>
            <consortium name="DOE Joint Genome Institute"/>
            <person name="Min B."/>
            <person name="Riley R."/>
            <person name="Sierra-Patev S."/>
            <person name="Naranjo-Ortiz M."/>
            <person name="Looney B."/>
            <person name="Konkel Z."/>
            <person name="Slot J.C."/>
            <person name="Sakamoto Y."/>
            <person name="Steenwyk J.L."/>
            <person name="Rokas A."/>
            <person name="Carro J."/>
            <person name="Camarero S."/>
            <person name="Ferreira P."/>
            <person name="Molpeceres G."/>
            <person name="Ruiz-Duenas F.J."/>
            <person name="Serrano A."/>
            <person name="Henrissat B."/>
            <person name="Drula E."/>
            <person name="Hughes K.W."/>
            <person name="Mata J.L."/>
            <person name="Ishikawa N.K."/>
            <person name="Vargas-Isla R."/>
            <person name="Ushijima S."/>
            <person name="Smith C.A."/>
            <person name="Ahrendt S."/>
            <person name="Andreopoulos W."/>
            <person name="He G."/>
            <person name="Labutti K."/>
            <person name="Lipzen A."/>
            <person name="Ng V."/>
            <person name="Sandor L."/>
            <person name="Barry K."/>
            <person name="Martinez A.T."/>
            <person name="Xiao Y."/>
            <person name="Gibbons J.G."/>
            <person name="Terashima K."/>
            <person name="Hibbett D.S."/>
            <person name="Grigoriev I.V."/>
        </authorList>
    </citation>
    <scope>NUCLEOTIDE SEQUENCE</scope>
    <source>
        <strain evidence="6">TFB10827</strain>
    </source>
</reference>
<keyword evidence="7" id="KW-1185">Reference proteome</keyword>